<proteinExistence type="predicted"/>
<dbReference type="RefSeq" id="WP_010947696.1">
    <property type="nucleotide sequence ID" value="NZ_BBUK01000067.1"/>
</dbReference>
<name>A0AAN5T2H1_LEGPN</name>
<evidence type="ECO:0000313" key="1">
    <source>
        <dbReference type="EMBL" id="HAU1881138.1"/>
    </source>
</evidence>
<protein>
    <submittedName>
        <fullName evidence="1">Uncharacterized protein</fullName>
    </submittedName>
</protein>
<accession>A0AAN5T2H1</accession>
<evidence type="ECO:0000313" key="2">
    <source>
        <dbReference type="Proteomes" id="UP000866496"/>
    </source>
</evidence>
<gene>
    <name evidence="1" type="ORF">JBJ86_12905</name>
</gene>
<comment type="caution">
    <text evidence="1">The sequence shown here is derived from an EMBL/GenBank/DDBJ whole genome shotgun (WGS) entry which is preliminary data.</text>
</comment>
<sequence length="100" mass="11389">MIKKITRKYYFIAYISYFRTIQNGTCPLSIFKNIGSKRYNTFSLDSAQYLAIPQLSKDEPGIPANINGGNAKVDVLIFKWINGKFHLYQKIPGHGNEGIE</sequence>
<dbReference type="Proteomes" id="UP000866496">
    <property type="component" value="Unassembled WGS sequence"/>
</dbReference>
<organism evidence="1 2">
    <name type="scientific">Legionella pneumophila</name>
    <dbReference type="NCBI Taxonomy" id="446"/>
    <lineage>
        <taxon>Bacteria</taxon>
        <taxon>Pseudomonadati</taxon>
        <taxon>Pseudomonadota</taxon>
        <taxon>Gammaproteobacteria</taxon>
        <taxon>Legionellales</taxon>
        <taxon>Legionellaceae</taxon>
        <taxon>Legionella</taxon>
    </lineage>
</organism>
<dbReference type="EMBL" id="DACWHX010000017">
    <property type="protein sequence ID" value="HAU1881138.1"/>
    <property type="molecule type" value="Genomic_DNA"/>
</dbReference>
<dbReference type="AlphaFoldDB" id="A0AAN5T2H1"/>
<reference evidence="1" key="2">
    <citation type="submission" date="2019-10" db="EMBL/GenBank/DDBJ databases">
        <authorList>
            <consortium name="NCBI Pathogen Detection Project"/>
        </authorList>
    </citation>
    <scope>NUCLEOTIDE SEQUENCE</scope>
    <source>
        <strain evidence="1">AZ00058701</strain>
    </source>
</reference>
<dbReference type="GeneID" id="57035973"/>
<reference evidence="1" key="1">
    <citation type="journal article" date="2018" name="Genome Biol.">
        <title>SKESA: strategic k-mer extension for scrupulous assemblies.</title>
        <authorList>
            <person name="Souvorov A."/>
            <person name="Agarwala R."/>
            <person name="Lipman D.J."/>
        </authorList>
    </citation>
    <scope>NUCLEOTIDE SEQUENCE</scope>
    <source>
        <strain evidence="1">AZ00058701</strain>
    </source>
</reference>